<sequence>MADYSCRSADITRLGRINRYVAGRRNFPRELVLQTQADQQTNDLGVPQQKAQANEVNEQMINDM</sequence>
<evidence type="ECO:0000313" key="1">
    <source>
        <dbReference type="EMBL" id="GFN47424.1"/>
    </source>
</evidence>
<evidence type="ECO:0000313" key="2">
    <source>
        <dbReference type="EMBL" id="GFN47433.1"/>
    </source>
</evidence>
<dbReference type="EMBL" id="BLXO01000011">
    <property type="protein sequence ID" value="GFN47433.1"/>
    <property type="molecule type" value="Genomic_DNA"/>
</dbReference>
<proteinExistence type="predicted"/>
<accession>A0A6L2ZSZ8</accession>
<organism evidence="1 3">
    <name type="scientific">Candidatus Regiella insecticola</name>
    <dbReference type="NCBI Taxonomy" id="138073"/>
    <lineage>
        <taxon>Bacteria</taxon>
        <taxon>Pseudomonadati</taxon>
        <taxon>Pseudomonadota</taxon>
        <taxon>Gammaproteobacteria</taxon>
        <taxon>Enterobacterales</taxon>
        <taxon>Enterobacteriaceae</taxon>
        <taxon>aphid secondary symbionts</taxon>
        <taxon>Candidatus Regiella</taxon>
    </lineage>
</organism>
<dbReference type="AlphaFoldDB" id="A0A6L2ZSZ8"/>
<comment type="caution">
    <text evidence="1">The sequence shown here is derived from an EMBL/GenBank/DDBJ whole genome shotgun (WGS) entry which is preliminary data.</text>
</comment>
<protein>
    <submittedName>
        <fullName evidence="1">Uncharacterized protein</fullName>
    </submittedName>
</protein>
<name>A0A6L2ZSZ8_9ENTR</name>
<dbReference type="Proteomes" id="UP000504714">
    <property type="component" value="Unassembled WGS sequence"/>
</dbReference>
<reference evidence="1 3" key="1">
    <citation type="submission" date="2020-06" db="EMBL/GenBank/DDBJ databases">
        <title>The genome sequence of Candidatus Regiella insecticola strain Tut.</title>
        <authorList>
            <person name="Nikoh N."/>
            <person name="Tsuchida T."/>
            <person name="Koga R."/>
            <person name="Oshima K."/>
            <person name="Hattori M."/>
            <person name="Fukatsu T."/>
        </authorList>
    </citation>
    <scope>NUCLEOTIDE SEQUENCE [LARGE SCALE GENOMIC DNA]</scope>
    <source>
        <strain evidence="1 3">Tut</strain>
    </source>
</reference>
<gene>
    <name evidence="1" type="ORF">RINTU1_34930</name>
    <name evidence="2" type="ORF">RINTU1_35070</name>
</gene>
<dbReference type="EMBL" id="BLXO01000011">
    <property type="protein sequence ID" value="GFN47424.1"/>
    <property type="molecule type" value="Genomic_DNA"/>
</dbReference>
<evidence type="ECO:0000313" key="3">
    <source>
        <dbReference type="Proteomes" id="UP000504714"/>
    </source>
</evidence>